<evidence type="ECO:0000313" key="6">
    <source>
        <dbReference type="Proteomes" id="UP000317180"/>
    </source>
</evidence>
<reference evidence="4 5" key="1">
    <citation type="submission" date="2018-10" db="EMBL/GenBank/DDBJ databases">
        <title>Phylogenomics of Brevibacillus.</title>
        <authorList>
            <person name="Dunlap C."/>
        </authorList>
    </citation>
    <scope>NUCLEOTIDE SEQUENCE [LARGE SCALE GENOMIC DNA]</scope>
    <source>
        <strain evidence="4 5">NRRL NRS 1219</strain>
    </source>
</reference>
<protein>
    <submittedName>
        <fullName evidence="4">CpaF family protein</fullName>
    </submittedName>
    <submittedName>
        <fullName evidence="3">Type II secretion system protein E</fullName>
    </submittedName>
</protein>
<dbReference type="InterPro" id="IPR050921">
    <property type="entry name" value="T4SS_GSP_E_ATPase"/>
</dbReference>
<evidence type="ECO:0000259" key="2">
    <source>
        <dbReference type="Pfam" id="PF00437"/>
    </source>
</evidence>
<reference evidence="3 6" key="2">
    <citation type="submission" date="2019-06" db="EMBL/GenBank/DDBJ databases">
        <title>Whole genome shotgun sequence of Brevibacillus agri NBRC 15538.</title>
        <authorList>
            <person name="Hosoyama A."/>
            <person name="Uohara A."/>
            <person name="Ohji S."/>
            <person name="Ichikawa N."/>
        </authorList>
    </citation>
    <scope>NUCLEOTIDE SEQUENCE [LARGE SCALE GENOMIC DNA]</scope>
    <source>
        <strain evidence="3 6">NBRC 15538</strain>
    </source>
</reference>
<evidence type="ECO:0000313" key="5">
    <source>
        <dbReference type="Proteomes" id="UP000276178"/>
    </source>
</evidence>
<dbReference type="EMBL" id="BJOD01000045">
    <property type="protein sequence ID" value="GED27596.1"/>
    <property type="molecule type" value="Genomic_DNA"/>
</dbReference>
<dbReference type="Pfam" id="PF00437">
    <property type="entry name" value="T2SSE"/>
    <property type="match status" value="1"/>
</dbReference>
<keyword evidence="6" id="KW-1185">Reference proteome</keyword>
<dbReference type="AlphaFoldDB" id="A0A3M8AND2"/>
<accession>A0A3M8AND2</accession>
<dbReference type="PANTHER" id="PTHR30486">
    <property type="entry name" value="TWITCHING MOTILITY PROTEIN PILT"/>
    <property type="match status" value="1"/>
</dbReference>
<evidence type="ECO:0000256" key="1">
    <source>
        <dbReference type="ARBA" id="ARBA00006611"/>
    </source>
</evidence>
<organism evidence="4 5">
    <name type="scientific">Brevibacillus agri</name>
    <dbReference type="NCBI Taxonomy" id="51101"/>
    <lineage>
        <taxon>Bacteria</taxon>
        <taxon>Bacillati</taxon>
        <taxon>Bacillota</taxon>
        <taxon>Bacilli</taxon>
        <taxon>Bacillales</taxon>
        <taxon>Paenibacillaceae</taxon>
        <taxon>Brevibacillus</taxon>
    </lineage>
</organism>
<dbReference type="GeneID" id="82813659"/>
<dbReference type="CDD" id="cd01130">
    <property type="entry name" value="VirB11-like_ATPase"/>
    <property type="match status" value="1"/>
</dbReference>
<dbReference type="Proteomes" id="UP000276178">
    <property type="component" value="Unassembled WGS sequence"/>
</dbReference>
<comment type="caution">
    <text evidence="4">The sequence shown here is derived from an EMBL/GenBank/DDBJ whole genome shotgun (WGS) entry which is preliminary data.</text>
</comment>
<feature type="domain" description="Bacterial type II secretion system protein E" evidence="2">
    <location>
        <begin position="99"/>
        <end position="385"/>
    </location>
</feature>
<dbReference type="SUPFAM" id="SSF52540">
    <property type="entry name" value="P-loop containing nucleoside triphosphate hydrolases"/>
    <property type="match status" value="1"/>
</dbReference>
<sequence length="462" mass="51643">MALFKRKQEQKTAEDESPRATLAATLAAPAFNPYIDELAEHYKTRLLRETNLERLTSLGSQEMRVAIERLVSQYMSEEKVVIPRSEKELLLTRLINESVGLGPLEPLLADPEITEISINGHNLVYIEKRGRLELTDLKFRDEEHLRHIVDRIVAPLGRRIDESSPMVDARLKDGSRVNAVIPPISLNGTLVSIRKFRKEPYLMEDLQQFGSFDEAMSRYIQAVVEAKMNVLISGGTGSGKTTLLNAAARAIPHYERIITIEDSAELKLTHPNCVGLEARPPNMEGKGEITIRQLVRNSLRMRPDRIIVGEVRGAEAFDMLQAMNTGHEGSLTTVHANSPLDAFNRLEGMVVMAGMDLPSAIVREYIVSALDIIVQVMRLSDGTRKIVSISEVAKSEDKRVEVQEIFRFHRTGIGSNGEVLGYFTPTGIIPRSLERLKVFGIDLDESMFTAKGGSRREPSYSV</sequence>
<comment type="similarity">
    <text evidence="1">Belongs to the GSP E family.</text>
</comment>
<evidence type="ECO:0000313" key="3">
    <source>
        <dbReference type="EMBL" id="GED27596.1"/>
    </source>
</evidence>
<proteinExistence type="inferred from homology"/>
<dbReference type="Gene3D" id="3.30.450.380">
    <property type="match status" value="1"/>
</dbReference>
<evidence type="ECO:0000313" key="4">
    <source>
        <dbReference type="EMBL" id="RNB52701.1"/>
    </source>
</evidence>
<gene>
    <name evidence="3" type="ORF">BAG01nite_36980</name>
    <name evidence="4" type="ORF">EB820_18460</name>
</gene>
<dbReference type="EMBL" id="RHHN01000053">
    <property type="protein sequence ID" value="RNB52701.1"/>
    <property type="molecule type" value="Genomic_DNA"/>
</dbReference>
<dbReference type="PANTHER" id="PTHR30486:SF15">
    <property type="entry name" value="TYPE II_IV SECRETION SYSTEM ATPASE"/>
    <property type="match status" value="1"/>
</dbReference>
<dbReference type="GO" id="GO:0016887">
    <property type="term" value="F:ATP hydrolysis activity"/>
    <property type="evidence" value="ECO:0007669"/>
    <property type="project" value="InterPro"/>
</dbReference>
<dbReference type="OrthoDB" id="9810761at2"/>
<dbReference type="Proteomes" id="UP000317180">
    <property type="component" value="Unassembled WGS sequence"/>
</dbReference>
<dbReference type="InterPro" id="IPR001482">
    <property type="entry name" value="T2SS/T4SS_dom"/>
</dbReference>
<dbReference type="Gene3D" id="3.40.50.300">
    <property type="entry name" value="P-loop containing nucleotide triphosphate hydrolases"/>
    <property type="match status" value="1"/>
</dbReference>
<dbReference type="RefSeq" id="WP_005826720.1">
    <property type="nucleotide sequence ID" value="NZ_BJOD01000045.1"/>
</dbReference>
<dbReference type="InterPro" id="IPR027417">
    <property type="entry name" value="P-loop_NTPase"/>
</dbReference>
<name>A0A3M8AND2_9BACL</name>